<accession>X8CLS0</accession>
<organism evidence="1">
    <name type="scientific">Mycobacterium xenopi 4042</name>
    <dbReference type="NCBI Taxonomy" id="1299334"/>
    <lineage>
        <taxon>Bacteria</taxon>
        <taxon>Bacillati</taxon>
        <taxon>Actinomycetota</taxon>
        <taxon>Actinomycetes</taxon>
        <taxon>Mycobacteriales</taxon>
        <taxon>Mycobacteriaceae</taxon>
        <taxon>Mycobacterium</taxon>
    </lineage>
</organism>
<protein>
    <submittedName>
        <fullName evidence="1">Uncharacterized protein</fullName>
    </submittedName>
</protein>
<comment type="caution">
    <text evidence="1">The sequence shown here is derived from an EMBL/GenBank/DDBJ whole genome shotgun (WGS) entry which is preliminary data.</text>
</comment>
<reference evidence="1" key="1">
    <citation type="submission" date="2014-01" db="EMBL/GenBank/DDBJ databases">
        <authorList>
            <person name="Brown-Elliot B."/>
            <person name="Wallace R."/>
            <person name="Lenaerts A."/>
            <person name="Ordway D."/>
            <person name="DeGroote M.A."/>
            <person name="Parker T."/>
            <person name="Sizemore C."/>
            <person name="Tallon L.J."/>
            <person name="Sadzewicz L.K."/>
            <person name="Sengamalay N."/>
            <person name="Fraser C.M."/>
            <person name="Hine E."/>
            <person name="Shefchek K.A."/>
            <person name="Das S.P."/>
            <person name="Tettelin H."/>
        </authorList>
    </citation>
    <scope>NUCLEOTIDE SEQUENCE [LARGE SCALE GENOMIC DNA]</scope>
    <source>
        <strain evidence="1">4042</strain>
    </source>
</reference>
<dbReference type="AlphaFoldDB" id="X8CLS0"/>
<sequence length="117" mass="12160">MGSGDVDQVAGLAFGGELLGVADMCGAIESLLSVAEFTATPTACMATLVGRIRCRGGCGRRPGRWRADVPPSGIVRRLRCWRRGRAESPAAARWSHEGDQAVIAAADDGFVSLGCLG</sequence>
<proteinExistence type="predicted"/>
<evidence type="ECO:0000313" key="1">
    <source>
        <dbReference type="EMBL" id="EUA56393.1"/>
    </source>
</evidence>
<dbReference type="PATRIC" id="fig|1299334.3.peg.3055"/>
<gene>
    <name evidence="1" type="ORF">I553_2725</name>
</gene>
<name>X8CLS0_MYCXE</name>
<dbReference type="EMBL" id="JAOB01000030">
    <property type="protein sequence ID" value="EUA56393.1"/>
    <property type="molecule type" value="Genomic_DNA"/>
</dbReference>